<dbReference type="Proteomes" id="UP000700334">
    <property type="component" value="Unassembled WGS sequence"/>
</dbReference>
<name>A0A8J6A9F7_GALPY</name>
<keyword evidence="2" id="KW-1185">Reference proteome</keyword>
<dbReference type="EMBL" id="JAGFMF010011752">
    <property type="protein sequence ID" value="KAG8514215.1"/>
    <property type="molecule type" value="Genomic_DNA"/>
</dbReference>
<gene>
    <name evidence="1" type="ORF">J0S82_003815</name>
</gene>
<sequence>MSSSKQLALLFLKHVKENDQKKRKSKRKVLGKTEVLACLSQGSISENSGKEPELLEPIPWELMA</sequence>
<accession>A0A8J6A9F7</accession>
<dbReference type="AlphaFoldDB" id="A0A8J6A9F7"/>
<reference evidence="1" key="1">
    <citation type="journal article" date="2021" name="Evol. Appl.">
        <title>The genome of the Pyrenean desman and the effects of bottlenecks and inbreeding on the genomic landscape of an endangered species.</title>
        <authorList>
            <person name="Escoda L."/>
            <person name="Castresana J."/>
        </authorList>
    </citation>
    <scope>NUCLEOTIDE SEQUENCE</scope>
    <source>
        <strain evidence="1">IBE-C5619</strain>
    </source>
</reference>
<evidence type="ECO:0000313" key="2">
    <source>
        <dbReference type="Proteomes" id="UP000700334"/>
    </source>
</evidence>
<organism evidence="1 2">
    <name type="scientific">Galemys pyrenaicus</name>
    <name type="common">Iberian desman</name>
    <name type="synonym">Pyrenean desman</name>
    <dbReference type="NCBI Taxonomy" id="202257"/>
    <lineage>
        <taxon>Eukaryota</taxon>
        <taxon>Metazoa</taxon>
        <taxon>Chordata</taxon>
        <taxon>Craniata</taxon>
        <taxon>Vertebrata</taxon>
        <taxon>Euteleostomi</taxon>
        <taxon>Mammalia</taxon>
        <taxon>Eutheria</taxon>
        <taxon>Laurasiatheria</taxon>
        <taxon>Eulipotyphla</taxon>
        <taxon>Talpidae</taxon>
        <taxon>Galemys</taxon>
    </lineage>
</organism>
<dbReference type="Gene3D" id="6.10.250.3260">
    <property type="match status" value="1"/>
</dbReference>
<comment type="caution">
    <text evidence="1">The sequence shown here is derived from an EMBL/GenBank/DDBJ whole genome shotgun (WGS) entry which is preliminary data.</text>
</comment>
<proteinExistence type="predicted"/>
<protein>
    <submittedName>
        <fullName evidence="1">Uncharacterized protein</fullName>
    </submittedName>
</protein>
<evidence type="ECO:0000313" key="1">
    <source>
        <dbReference type="EMBL" id="KAG8514215.1"/>
    </source>
</evidence>